<evidence type="ECO:0000313" key="3">
    <source>
        <dbReference type="Proteomes" id="UP000011682"/>
    </source>
</evidence>
<dbReference type="EMBL" id="ANAH02000018">
    <property type="protein sequence ID" value="EPX59190.1"/>
    <property type="molecule type" value="Genomic_DNA"/>
</dbReference>
<accession>S9P422</accession>
<dbReference type="Proteomes" id="UP000011682">
    <property type="component" value="Unassembled WGS sequence"/>
</dbReference>
<name>S9P422_CYSF2</name>
<sequence length="58" mass="6445">MRVAHAASIRQSPPTRPSLFQSAPLTASRTWRAESTHSKSSHGTPEDRALLSFPFRNL</sequence>
<evidence type="ECO:0000256" key="1">
    <source>
        <dbReference type="SAM" id="MobiDB-lite"/>
    </source>
</evidence>
<proteinExistence type="predicted"/>
<dbReference type="AlphaFoldDB" id="S9P422"/>
<protein>
    <submittedName>
        <fullName evidence="2">Uncharacterized protein</fullName>
    </submittedName>
</protein>
<evidence type="ECO:0000313" key="2">
    <source>
        <dbReference type="EMBL" id="EPX59190.1"/>
    </source>
</evidence>
<reference evidence="2" key="1">
    <citation type="submission" date="2013-05" db="EMBL/GenBank/DDBJ databases">
        <title>Genome assembly of Cystobacter fuscus DSM 2262.</title>
        <authorList>
            <person name="Sharma G."/>
            <person name="Khatri I."/>
            <person name="Kaur C."/>
            <person name="Mayilraj S."/>
            <person name="Subramanian S."/>
        </authorList>
    </citation>
    <scope>NUCLEOTIDE SEQUENCE [LARGE SCALE GENOMIC DNA]</scope>
    <source>
        <strain evidence="2">DSM 2262</strain>
    </source>
</reference>
<comment type="caution">
    <text evidence="2">The sequence shown here is derived from an EMBL/GenBank/DDBJ whole genome shotgun (WGS) entry which is preliminary data.</text>
</comment>
<gene>
    <name evidence="2" type="ORF">D187_003094</name>
</gene>
<keyword evidence="3" id="KW-1185">Reference proteome</keyword>
<organism evidence="2 3">
    <name type="scientific">Cystobacter fuscus (strain ATCC 25194 / DSM 2262 / NBRC 100088 / M29)</name>
    <dbReference type="NCBI Taxonomy" id="1242864"/>
    <lineage>
        <taxon>Bacteria</taxon>
        <taxon>Pseudomonadati</taxon>
        <taxon>Myxococcota</taxon>
        <taxon>Myxococcia</taxon>
        <taxon>Myxococcales</taxon>
        <taxon>Cystobacterineae</taxon>
        <taxon>Archangiaceae</taxon>
        <taxon>Cystobacter</taxon>
    </lineage>
</organism>
<feature type="compositionally biased region" description="Polar residues" evidence="1">
    <location>
        <begin position="9"/>
        <end position="29"/>
    </location>
</feature>
<feature type="region of interest" description="Disordered" evidence="1">
    <location>
        <begin position="1"/>
        <end position="58"/>
    </location>
</feature>